<proteinExistence type="predicted"/>
<dbReference type="PANTHER" id="PTHR36535:SF1">
    <property type="entry name" value="DUF1772 DOMAIN-CONTAINING PROTEIN"/>
    <property type="match status" value="1"/>
</dbReference>
<accession>A0A0E9NH81</accession>
<dbReference type="OMA" id="ISHNARI"/>
<dbReference type="PANTHER" id="PTHR36535">
    <property type="entry name" value="YALI0E30327P"/>
    <property type="match status" value="1"/>
</dbReference>
<comment type="caution">
    <text evidence="2">The sequence shown here is derived from an EMBL/GenBank/DDBJ whole genome shotgun (WGS) entry which is preliminary data.</text>
</comment>
<feature type="transmembrane region" description="Helical" evidence="1">
    <location>
        <begin position="51"/>
        <end position="70"/>
    </location>
</feature>
<dbReference type="EMBL" id="BACD03000017">
    <property type="protein sequence ID" value="GAO48765.1"/>
    <property type="molecule type" value="Genomic_DNA"/>
</dbReference>
<name>A0A0E9NH81_SAICN</name>
<feature type="transmembrane region" description="Helical" evidence="1">
    <location>
        <begin position="106"/>
        <end position="126"/>
    </location>
</feature>
<keyword evidence="3" id="KW-1185">Reference proteome</keyword>
<dbReference type="Proteomes" id="UP000033140">
    <property type="component" value="Unassembled WGS sequence"/>
</dbReference>
<dbReference type="AlphaFoldDB" id="A0A0E9NH81"/>
<gene>
    <name evidence="2" type="ORF">G7K_2934-t1</name>
</gene>
<sequence length="229" mass="24533">MVLCEGWTQGAGDLGAARAAGALIKDRSNYRRATVPDHRTMSLSKLQEPVILAQLAGVVGSAVFAVGNFANSSTGVMAVLADSSTTELPLKYQLTIWRRFYERGKAFFAPTAVVSAASYGLVAYLSPALRNSALLSMGLCVTALPFTLFGIGPTNNKLFALEERAKAGETSEAFDKNALGLLNTWRGLNAIRFSLVGLGFLNGHGWVDIFISHNARIVRREISMGGKFS</sequence>
<reference evidence="2 3" key="1">
    <citation type="journal article" date="2011" name="J. Gen. Appl. Microbiol.">
        <title>Draft genome sequencing of the enigmatic yeast Saitoella complicata.</title>
        <authorList>
            <person name="Nishida H."/>
            <person name="Hamamoto M."/>
            <person name="Sugiyama J."/>
        </authorList>
    </citation>
    <scope>NUCLEOTIDE SEQUENCE [LARGE SCALE GENOMIC DNA]</scope>
    <source>
        <strain evidence="2 3">NRRL Y-17804</strain>
    </source>
</reference>
<dbReference type="Pfam" id="PF08592">
    <property type="entry name" value="Anthrone_oxy"/>
    <property type="match status" value="1"/>
</dbReference>
<evidence type="ECO:0000313" key="3">
    <source>
        <dbReference type="Proteomes" id="UP000033140"/>
    </source>
</evidence>
<reference evidence="2 3" key="3">
    <citation type="journal article" date="2015" name="Genome Announc.">
        <title>Draft Genome Sequence of the Archiascomycetous Yeast Saitoella complicata.</title>
        <authorList>
            <person name="Yamauchi K."/>
            <person name="Kondo S."/>
            <person name="Hamamoto M."/>
            <person name="Takahashi Y."/>
            <person name="Ogura Y."/>
            <person name="Hayashi T."/>
            <person name="Nishida H."/>
        </authorList>
    </citation>
    <scope>NUCLEOTIDE SEQUENCE [LARGE SCALE GENOMIC DNA]</scope>
    <source>
        <strain evidence="2 3">NRRL Y-17804</strain>
    </source>
</reference>
<organism evidence="2 3">
    <name type="scientific">Saitoella complicata (strain BCRC 22490 / CBS 7301 / JCM 7358 / NBRC 10748 / NRRL Y-17804)</name>
    <dbReference type="NCBI Taxonomy" id="698492"/>
    <lineage>
        <taxon>Eukaryota</taxon>
        <taxon>Fungi</taxon>
        <taxon>Dikarya</taxon>
        <taxon>Ascomycota</taxon>
        <taxon>Taphrinomycotina</taxon>
        <taxon>Taphrinomycotina incertae sedis</taxon>
        <taxon>Saitoella</taxon>
    </lineage>
</organism>
<keyword evidence="1" id="KW-0812">Transmembrane</keyword>
<dbReference type="InterPro" id="IPR013901">
    <property type="entry name" value="Anthrone_oxy"/>
</dbReference>
<evidence type="ECO:0000256" key="1">
    <source>
        <dbReference type="SAM" id="Phobius"/>
    </source>
</evidence>
<protein>
    <recommendedName>
        <fullName evidence="4">DUF1772 domain-containing protein</fullName>
    </recommendedName>
</protein>
<reference evidence="2 3" key="2">
    <citation type="journal article" date="2014" name="J. Gen. Appl. Microbiol.">
        <title>The early diverging ascomycetous budding yeast Saitoella complicata has three histone deacetylases belonging to the Clr6, Hos2, and Rpd3 lineages.</title>
        <authorList>
            <person name="Nishida H."/>
            <person name="Matsumoto T."/>
            <person name="Kondo S."/>
            <person name="Hamamoto M."/>
            <person name="Yoshikawa H."/>
        </authorList>
    </citation>
    <scope>NUCLEOTIDE SEQUENCE [LARGE SCALE GENOMIC DNA]</scope>
    <source>
        <strain evidence="2 3">NRRL Y-17804</strain>
    </source>
</reference>
<keyword evidence="1" id="KW-1133">Transmembrane helix</keyword>
<feature type="transmembrane region" description="Helical" evidence="1">
    <location>
        <begin position="132"/>
        <end position="151"/>
    </location>
</feature>
<evidence type="ECO:0000313" key="2">
    <source>
        <dbReference type="EMBL" id="GAO48765.1"/>
    </source>
</evidence>
<keyword evidence="1" id="KW-0472">Membrane</keyword>
<evidence type="ECO:0008006" key="4">
    <source>
        <dbReference type="Google" id="ProtNLM"/>
    </source>
</evidence>